<comment type="subcellular location">
    <subcellularLocation>
        <location evidence="1">Membrane</location>
        <topology evidence="1">Multi-pass membrane protein</topology>
    </subcellularLocation>
</comment>
<evidence type="ECO:0000259" key="10">
    <source>
        <dbReference type="Pfam" id="PF14360"/>
    </source>
</evidence>
<dbReference type="GO" id="GO:0000139">
    <property type="term" value="C:Golgi membrane"/>
    <property type="evidence" value="ECO:0007669"/>
    <property type="project" value="TreeGrafter"/>
</dbReference>
<comment type="caution">
    <text evidence="11">The sequence shown here is derived from an EMBL/GenBank/DDBJ whole genome shotgun (WGS) entry which is preliminary data.</text>
</comment>
<feature type="domain" description="Sphingomyelin synthase-like" evidence="10">
    <location>
        <begin position="218"/>
        <end position="286"/>
    </location>
</feature>
<proteinExistence type="inferred from homology"/>
<evidence type="ECO:0000256" key="1">
    <source>
        <dbReference type="ARBA" id="ARBA00004141"/>
    </source>
</evidence>
<dbReference type="EMBL" id="QUSY01000208">
    <property type="protein sequence ID" value="RHY31517.1"/>
    <property type="molecule type" value="Genomic_DNA"/>
</dbReference>
<dbReference type="Pfam" id="PF14360">
    <property type="entry name" value="PAP2_C"/>
    <property type="match status" value="1"/>
</dbReference>
<feature type="transmembrane region" description="Helical" evidence="9">
    <location>
        <begin position="244"/>
        <end position="263"/>
    </location>
</feature>
<dbReference type="GO" id="GO:0005789">
    <property type="term" value="C:endoplasmic reticulum membrane"/>
    <property type="evidence" value="ECO:0007669"/>
    <property type="project" value="TreeGrafter"/>
</dbReference>
<accession>A0A3R6Z6D6</accession>
<keyword evidence="5" id="KW-0746">Sphingolipid metabolism</keyword>
<dbReference type="PANTHER" id="PTHR21290">
    <property type="entry name" value="SPHINGOMYELIN SYNTHETASE"/>
    <property type="match status" value="1"/>
</dbReference>
<dbReference type="Proteomes" id="UP000285060">
    <property type="component" value="Unassembled WGS sequence"/>
</dbReference>
<keyword evidence="12" id="KW-1185">Reference proteome</keyword>
<keyword evidence="7" id="KW-0443">Lipid metabolism</keyword>
<feature type="transmembrane region" description="Helical" evidence="9">
    <location>
        <begin position="119"/>
        <end position="140"/>
    </location>
</feature>
<dbReference type="GO" id="GO:0033188">
    <property type="term" value="F:sphingomyelin synthase activity"/>
    <property type="evidence" value="ECO:0007669"/>
    <property type="project" value="TreeGrafter"/>
</dbReference>
<evidence type="ECO:0000256" key="4">
    <source>
        <dbReference type="ARBA" id="ARBA00022692"/>
    </source>
</evidence>
<comment type="similarity">
    <text evidence="2">Belongs to the sphingomyelin synthase family.</text>
</comment>
<evidence type="ECO:0000256" key="7">
    <source>
        <dbReference type="ARBA" id="ARBA00023098"/>
    </source>
</evidence>
<dbReference type="GO" id="GO:0047493">
    <property type="term" value="F:ceramide cholinephosphotransferase activity"/>
    <property type="evidence" value="ECO:0007669"/>
    <property type="project" value="TreeGrafter"/>
</dbReference>
<sequence>MKLSSLASRCRSWSELKAHVVFEVKVLLLEWKALLFGLAWQYIHNIFHNTAYWMQSKLSIAQRMPLYDLGFELLPELTESEAHVSEYLVFGGIFGPSILLFVSVLVIKPSSPSAPPRFFSLIAKRVLLQTALCLVYLHLYASRRHLIAQFVQMLRCISFMVTSLPGPAAHCRPTFNQTCIDAFPNDPSASFRCVVPNPDFQPPMTAGTIFGHVDALNGCGDLMFSSHTTYTLSMILAVWKYWRSVPLLVLMLVLQIITAFFIVAARKHYSLDVIAALYVVPMVWFLLEAYHKDLNHADAVVSRESIQNAYGLDIPHESRLESNQATLVQCEMTAFHEAQTPIVVQS</sequence>
<evidence type="ECO:0000256" key="9">
    <source>
        <dbReference type="SAM" id="Phobius"/>
    </source>
</evidence>
<dbReference type="InterPro" id="IPR025749">
    <property type="entry name" value="Sphingomyelin_synth-like_dom"/>
</dbReference>
<keyword evidence="3" id="KW-0808">Transferase</keyword>
<evidence type="ECO:0000256" key="2">
    <source>
        <dbReference type="ARBA" id="ARBA00005441"/>
    </source>
</evidence>
<feature type="transmembrane region" description="Helical" evidence="9">
    <location>
        <begin position="87"/>
        <end position="107"/>
    </location>
</feature>
<evidence type="ECO:0000256" key="5">
    <source>
        <dbReference type="ARBA" id="ARBA00022919"/>
    </source>
</evidence>
<dbReference type="InterPro" id="IPR045221">
    <property type="entry name" value="Sphingomyelin_synth-like"/>
</dbReference>
<keyword evidence="4 9" id="KW-0812">Transmembrane</keyword>
<gene>
    <name evidence="11" type="ORF">DYB32_003414</name>
</gene>
<keyword evidence="6 9" id="KW-1133">Transmembrane helix</keyword>
<dbReference type="AlphaFoldDB" id="A0A3R6Z6D6"/>
<dbReference type="GO" id="GO:0046513">
    <property type="term" value="P:ceramide biosynthetic process"/>
    <property type="evidence" value="ECO:0007669"/>
    <property type="project" value="TreeGrafter"/>
</dbReference>
<evidence type="ECO:0000313" key="12">
    <source>
        <dbReference type="Proteomes" id="UP000285060"/>
    </source>
</evidence>
<reference evidence="11 12" key="1">
    <citation type="submission" date="2018-08" db="EMBL/GenBank/DDBJ databases">
        <title>Aphanomyces genome sequencing and annotation.</title>
        <authorList>
            <person name="Minardi D."/>
            <person name="Oidtmann B."/>
            <person name="Van Der Giezen M."/>
            <person name="Studholme D.J."/>
        </authorList>
    </citation>
    <scope>NUCLEOTIDE SEQUENCE [LARGE SCALE GENOMIC DNA]</scope>
    <source>
        <strain evidence="11 12">NJM0002</strain>
    </source>
</reference>
<feature type="transmembrane region" description="Helical" evidence="9">
    <location>
        <begin position="269"/>
        <end position="287"/>
    </location>
</feature>
<protein>
    <recommendedName>
        <fullName evidence="10">Sphingomyelin synthase-like domain-containing protein</fullName>
    </recommendedName>
</protein>
<dbReference type="PANTHER" id="PTHR21290:SF62">
    <property type="entry name" value="PHOSPHATIDYLINOSITOL:CERAMIDE INOSITOLPHOSPHOTRANSFERASE 1-RELATED"/>
    <property type="match status" value="1"/>
</dbReference>
<name>A0A3R6Z6D6_9STRA</name>
<dbReference type="VEuPathDB" id="FungiDB:H310_07470"/>
<organism evidence="11 12">
    <name type="scientific">Aphanomyces invadans</name>
    <dbReference type="NCBI Taxonomy" id="157072"/>
    <lineage>
        <taxon>Eukaryota</taxon>
        <taxon>Sar</taxon>
        <taxon>Stramenopiles</taxon>
        <taxon>Oomycota</taxon>
        <taxon>Saprolegniomycetes</taxon>
        <taxon>Saprolegniales</taxon>
        <taxon>Verrucalvaceae</taxon>
        <taxon>Aphanomyces</taxon>
    </lineage>
</organism>
<evidence type="ECO:0000256" key="6">
    <source>
        <dbReference type="ARBA" id="ARBA00022989"/>
    </source>
</evidence>
<keyword evidence="8 9" id="KW-0472">Membrane</keyword>
<evidence type="ECO:0000256" key="8">
    <source>
        <dbReference type="ARBA" id="ARBA00023136"/>
    </source>
</evidence>
<evidence type="ECO:0000313" key="11">
    <source>
        <dbReference type="EMBL" id="RHY31517.1"/>
    </source>
</evidence>
<dbReference type="GO" id="GO:0005886">
    <property type="term" value="C:plasma membrane"/>
    <property type="evidence" value="ECO:0007669"/>
    <property type="project" value="TreeGrafter"/>
</dbReference>
<evidence type="ECO:0000256" key="3">
    <source>
        <dbReference type="ARBA" id="ARBA00022679"/>
    </source>
</evidence>